<feature type="transmembrane region" description="Helical" evidence="8">
    <location>
        <begin position="198"/>
        <end position="221"/>
    </location>
</feature>
<dbReference type="Proteomes" id="UP000244248">
    <property type="component" value="Unassembled WGS sequence"/>
</dbReference>
<feature type="transmembrane region" description="Helical" evidence="8">
    <location>
        <begin position="84"/>
        <end position="105"/>
    </location>
</feature>
<feature type="transmembrane region" description="Helical" evidence="8">
    <location>
        <begin position="233"/>
        <end position="253"/>
    </location>
</feature>
<evidence type="ECO:0000256" key="5">
    <source>
        <dbReference type="ARBA" id="ARBA00022692"/>
    </source>
</evidence>
<evidence type="ECO:0000256" key="6">
    <source>
        <dbReference type="ARBA" id="ARBA00022989"/>
    </source>
</evidence>
<evidence type="ECO:0000313" key="10">
    <source>
        <dbReference type="EMBL" id="PTU33280.1"/>
    </source>
</evidence>
<dbReference type="OrthoDB" id="9814303at2"/>
<evidence type="ECO:0000256" key="7">
    <source>
        <dbReference type="ARBA" id="ARBA00023136"/>
    </source>
</evidence>
<dbReference type="Pfam" id="PF07690">
    <property type="entry name" value="MFS_1"/>
    <property type="match status" value="1"/>
</dbReference>
<dbReference type="CDD" id="cd17320">
    <property type="entry name" value="MFS_MdfA_MDR_like"/>
    <property type="match status" value="1"/>
</dbReference>
<evidence type="ECO:0000256" key="2">
    <source>
        <dbReference type="ARBA" id="ARBA00006236"/>
    </source>
</evidence>
<protein>
    <recommendedName>
        <fullName evidence="8">Bcr/CflA family efflux transporter</fullName>
    </recommendedName>
</protein>
<dbReference type="SUPFAM" id="SSF103473">
    <property type="entry name" value="MFS general substrate transporter"/>
    <property type="match status" value="1"/>
</dbReference>
<feature type="transmembrane region" description="Helical" evidence="8">
    <location>
        <begin position="147"/>
        <end position="166"/>
    </location>
</feature>
<evidence type="ECO:0000259" key="9">
    <source>
        <dbReference type="PROSITE" id="PS50850"/>
    </source>
</evidence>
<dbReference type="GO" id="GO:0005886">
    <property type="term" value="C:plasma membrane"/>
    <property type="evidence" value="ECO:0007669"/>
    <property type="project" value="UniProtKB-SubCell"/>
</dbReference>
<feature type="transmembrane region" description="Helical" evidence="8">
    <location>
        <begin position="351"/>
        <end position="372"/>
    </location>
</feature>
<comment type="subcellular location">
    <subcellularLocation>
        <location evidence="8">Cell inner membrane</location>
        <topology evidence="8">Multi-pass membrane protein</topology>
    </subcellularLocation>
    <subcellularLocation>
        <location evidence="1">Cell membrane</location>
        <topology evidence="1">Multi-pass membrane protein</topology>
    </subcellularLocation>
</comment>
<keyword evidence="6 8" id="KW-1133">Transmembrane helix</keyword>
<evidence type="ECO:0000256" key="3">
    <source>
        <dbReference type="ARBA" id="ARBA00022448"/>
    </source>
</evidence>
<comment type="caution">
    <text evidence="10">The sequence shown here is derived from an EMBL/GenBank/DDBJ whole genome shotgun (WGS) entry which is preliminary data.</text>
</comment>
<feature type="transmembrane region" description="Helical" evidence="8">
    <location>
        <begin position="324"/>
        <end position="345"/>
    </location>
</feature>
<dbReference type="AlphaFoldDB" id="A0A2T5ML34"/>
<gene>
    <name evidence="10" type="ORF">CJD38_01315</name>
</gene>
<evidence type="ECO:0000256" key="1">
    <source>
        <dbReference type="ARBA" id="ARBA00004651"/>
    </source>
</evidence>
<feature type="transmembrane region" description="Helical" evidence="8">
    <location>
        <begin position="284"/>
        <end position="303"/>
    </location>
</feature>
<dbReference type="GO" id="GO:0015385">
    <property type="term" value="F:sodium:proton antiporter activity"/>
    <property type="evidence" value="ECO:0007669"/>
    <property type="project" value="TreeGrafter"/>
</dbReference>
<feature type="transmembrane region" description="Helical" evidence="8">
    <location>
        <begin position="31"/>
        <end position="48"/>
    </location>
</feature>
<organism evidence="10 11">
    <name type="scientific">Stenotrophobium rhamnosiphilum</name>
    <dbReference type="NCBI Taxonomy" id="2029166"/>
    <lineage>
        <taxon>Bacteria</taxon>
        <taxon>Pseudomonadati</taxon>
        <taxon>Pseudomonadota</taxon>
        <taxon>Gammaproteobacteria</taxon>
        <taxon>Nevskiales</taxon>
        <taxon>Nevskiaceae</taxon>
        <taxon>Stenotrophobium</taxon>
    </lineage>
</organism>
<keyword evidence="4" id="KW-1003">Cell membrane</keyword>
<dbReference type="GO" id="GO:1990961">
    <property type="term" value="P:xenobiotic detoxification by transmembrane export across the plasma membrane"/>
    <property type="evidence" value="ECO:0007669"/>
    <property type="project" value="InterPro"/>
</dbReference>
<feature type="domain" description="Major facilitator superfamily (MFS) profile" evidence="9">
    <location>
        <begin position="1"/>
        <end position="376"/>
    </location>
</feature>
<dbReference type="GO" id="GO:0042910">
    <property type="term" value="F:xenobiotic transmembrane transporter activity"/>
    <property type="evidence" value="ECO:0007669"/>
    <property type="project" value="InterPro"/>
</dbReference>
<dbReference type="EMBL" id="QANS01000001">
    <property type="protein sequence ID" value="PTU33280.1"/>
    <property type="molecule type" value="Genomic_DNA"/>
</dbReference>
<evidence type="ECO:0000313" key="11">
    <source>
        <dbReference type="Proteomes" id="UP000244248"/>
    </source>
</evidence>
<dbReference type="InterPro" id="IPR036259">
    <property type="entry name" value="MFS_trans_sf"/>
</dbReference>
<keyword evidence="11" id="KW-1185">Reference proteome</keyword>
<accession>A0A2T5ML34</accession>
<dbReference type="InterPro" id="IPR004812">
    <property type="entry name" value="Efflux_drug-R_Bcr/CmlA"/>
</dbReference>
<dbReference type="InterPro" id="IPR020846">
    <property type="entry name" value="MFS_dom"/>
</dbReference>
<evidence type="ECO:0000256" key="4">
    <source>
        <dbReference type="ARBA" id="ARBA00022475"/>
    </source>
</evidence>
<feature type="transmembrane region" description="Helical" evidence="8">
    <location>
        <begin position="60"/>
        <end position="78"/>
    </location>
</feature>
<dbReference type="PANTHER" id="PTHR23502:SF132">
    <property type="entry name" value="POLYAMINE TRANSPORTER 2-RELATED"/>
    <property type="match status" value="1"/>
</dbReference>
<dbReference type="PANTHER" id="PTHR23502">
    <property type="entry name" value="MAJOR FACILITATOR SUPERFAMILY"/>
    <property type="match status" value="1"/>
</dbReference>
<keyword evidence="7 8" id="KW-0472">Membrane</keyword>
<keyword evidence="5 8" id="KW-0812">Transmembrane</keyword>
<keyword evidence="3 8" id="KW-0813">Transport</keyword>
<dbReference type="PROSITE" id="PS50850">
    <property type="entry name" value="MFS"/>
    <property type="match status" value="1"/>
</dbReference>
<comment type="caution">
    <text evidence="8">Lacks conserved residue(s) required for the propagation of feature annotation.</text>
</comment>
<comment type="similarity">
    <text evidence="2 8">Belongs to the major facilitator superfamily. Bcr/CmlA family.</text>
</comment>
<evidence type="ECO:0000256" key="8">
    <source>
        <dbReference type="RuleBase" id="RU365088"/>
    </source>
</evidence>
<feature type="transmembrane region" description="Helical" evidence="8">
    <location>
        <begin position="117"/>
        <end position="141"/>
    </location>
</feature>
<dbReference type="Gene3D" id="1.20.1720.10">
    <property type="entry name" value="Multidrug resistance protein D"/>
    <property type="match status" value="1"/>
</dbReference>
<name>A0A2T5ML34_9GAMM</name>
<proteinExistence type="inferred from homology"/>
<sequence length="381" mass="40261">MAIGPLSIDMYLPSLPALQAHFGADTESTQLTLSLYFIGLAIGQLIYGPVSDRFGRKKPLLFGLALYSLVSLACAYAPSMYSLVMLRFLQALGGCAGMVITRAMVRDLFPPQEMARVLSTLVLIMGVAPILAPLVGGQIFLLFGWQAIFLAMTGYSLLCFAGIYALPETSRGRSESLRLSNVLAGYTRLLQHRRFMGYALSGAVAQAGMFAYISASSFVFINVYGVSPAHFGWLFGSNALGLIAAAQVNSFVLQRYRSEHVLRIALMANAGFGVLLLINALTGFGGLLGIMIPLFCGMSCLGFSFPNSTAGAMAPFGDRAGMAAALLGTLQFGIAAISGSVVGHLFNGTAIPMAAVICTCAISARVLLQLLVPVPVSPLQK</sequence>
<dbReference type="FunFam" id="1.20.1720.10:FF:000005">
    <property type="entry name" value="Bcr/CflA family efflux transporter"/>
    <property type="match status" value="1"/>
</dbReference>
<reference evidence="10 11" key="1">
    <citation type="submission" date="2018-04" db="EMBL/GenBank/DDBJ databases">
        <title>Novel species isolated from glacier.</title>
        <authorList>
            <person name="Liu Q."/>
            <person name="Xin Y.-H."/>
        </authorList>
    </citation>
    <scope>NUCLEOTIDE SEQUENCE [LARGE SCALE GENOMIC DNA]</scope>
    <source>
        <strain evidence="10 11">GT1R17</strain>
    </source>
</reference>
<dbReference type="NCBIfam" id="TIGR00710">
    <property type="entry name" value="efflux_Bcr_CflA"/>
    <property type="match status" value="1"/>
</dbReference>
<dbReference type="InterPro" id="IPR011701">
    <property type="entry name" value="MFS"/>
</dbReference>
<keyword evidence="8" id="KW-0997">Cell inner membrane</keyword>